<feature type="transmembrane region" description="Helical" evidence="8">
    <location>
        <begin position="177"/>
        <end position="196"/>
    </location>
</feature>
<evidence type="ECO:0000313" key="11">
    <source>
        <dbReference type="Proteomes" id="UP001524547"/>
    </source>
</evidence>
<comment type="similarity">
    <text evidence="2 8">Belongs to the major facilitator superfamily. Bcr/CmlA family.</text>
</comment>
<organism evidence="10 11">
    <name type="scientific">Rhizosaccharibacter radicis</name>
    <dbReference type="NCBI Taxonomy" id="2782605"/>
    <lineage>
        <taxon>Bacteria</taxon>
        <taxon>Pseudomonadati</taxon>
        <taxon>Pseudomonadota</taxon>
        <taxon>Alphaproteobacteria</taxon>
        <taxon>Acetobacterales</taxon>
        <taxon>Acetobacteraceae</taxon>
        <taxon>Rhizosaccharibacter</taxon>
    </lineage>
</organism>
<keyword evidence="8" id="KW-0997">Cell inner membrane</keyword>
<keyword evidence="5 8" id="KW-0812">Transmembrane</keyword>
<evidence type="ECO:0000256" key="6">
    <source>
        <dbReference type="ARBA" id="ARBA00022989"/>
    </source>
</evidence>
<proteinExistence type="inferred from homology"/>
<feature type="transmembrane region" description="Helical" evidence="8">
    <location>
        <begin position="20"/>
        <end position="40"/>
    </location>
</feature>
<evidence type="ECO:0000256" key="4">
    <source>
        <dbReference type="ARBA" id="ARBA00022475"/>
    </source>
</evidence>
<feature type="transmembrane region" description="Helical" evidence="8">
    <location>
        <begin position="357"/>
        <end position="376"/>
    </location>
</feature>
<evidence type="ECO:0000256" key="3">
    <source>
        <dbReference type="ARBA" id="ARBA00022448"/>
    </source>
</evidence>
<dbReference type="Gene3D" id="1.20.1720.10">
    <property type="entry name" value="Multidrug resistance protein D"/>
    <property type="match status" value="1"/>
</dbReference>
<dbReference type="InterPro" id="IPR011701">
    <property type="entry name" value="MFS"/>
</dbReference>
<evidence type="ECO:0000256" key="5">
    <source>
        <dbReference type="ARBA" id="ARBA00022692"/>
    </source>
</evidence>
<comment type="caution">
    <text evidence="10">The sequence shown here is derived from an EMBL/GenBank/DDBJ whole genome shotgun (WGS) entry which is preliminary data.</text>
</comment>
<gene>
    <name evidence="10" type="ORF">NFI88_07610</name>
</gene>
<reference evidence="10 11" key="1">
    <citation type="submission" date="2022-06" db="EMBL/GenBank/DDBJ databases">
        <title>Rhizosaccharibacter gen. nov. sp. nov. KSS12, endophytic bacteria isolated from sugarcane.</title>
        <authorList>
            <person name="Pitiwittayakul N."/>
        </authorList>
    </citation>
    <scope>NUCLEOTIDE SEQUENCE [LARGE SCALE GENOMIC DNA]</scope>
    <source>
        <strain evidence="10 11">KSS12</strain>
    </source>
</reference>
<dbReference type="PANTHER" id="PTHR23502:SF132">
    <property type="entry name" value="POLYAMINE TRANSPORTER 2-RELATED"/>
    <property type="match status" value="1"/>
</dbReference>
<dbReference type="NCBIfam" id="TIGR00710">
    <property type="entry name" value="efflux_Bcr_CflA"/>
    <property type="match status" value="1"/>
</dbReference>
<evidence type="ECO:0000256" key="7">
    <source>
        <dbReference type="ARBA" id="ARBA00023136"/>
    </source>
</evidence>
<dbReference type="Proteomes" id="UP001524547">
    <property type="component" value="Unassembled WGS sequence"/>
</dbReference>
<keyword evidence="11" id="KW-1185">Reference proteome</keyword>
<feature type="transmembrane region" description="Helical" evidence="8">
    <location>
        <begin position="88"/>
        <end position="110"/>
    </location>
</feature>
<dbReference type="PROSITE" id="PS50850">
    <property type="entry name" value="MFS"/>
    <property type="match status" value="1"/>
</dbReference>
<feature type="transmembrane region" description="Helical" evidence="8">
    <location>
        <begin position="319"/>
        <end position="345"/>
    </location>
</feature>
<feature type="transmembrane region" description="Helical" evidence="8">
    <location>
        <begin position="230"/>
        <end position="251"/>
    </location>
</feature>
<dbReference type="InterPro" id="IPR020846">
    <property type="entry name" value="MFS_dom"/>
</dbReference>
<dbReference type="SUPFAM" id="SSF103473">
    <property type="entry name" value="MFS general substrate transporter"/>
    <property type="match status" value="1"/>
</dbReference>
<dbReference type="InterPro" id="IPR004812">
    <property type="entry name" value="Efflux_drug-R_Bcr/CmlA"/>
</dbReference>
<keyword evidence="7 8" id="KW-0472">Membrane</keyword>
<comment type="caution">
    <text evidence="8">Lacks conserved residue(s) required for the propagation of feature annotation.</text>
</comment>
<dbReference type="RefSeq" id="WP_422919449.1">
    <property type="nucleotide sequence ID" value="NZ_JAMZEJ010000004.1"/>
</dbReference>
<dbReference type="CDD" id="cd17320">
    <property type="entry name" value="MFS_MdfA_MDR_like"/>
    <property type="match status" value="1"/>
</dbReference>
<feature type="transmembrane region" description="Helical" evidence="8">
    <location>
        <begin position="257"/>
        <end position="275"/>
    </location>
</feature>
<sequence>MSLSADVLESPAAVRQSPMVITVLLALLTAVGPISTDMYLPAFPVMKAALAARPGEAQMTLAAWFLGLSVGQLTHGPLADHYGRRRPLMFGTLLYTVASIGCALSESMTVLSWWRLWAAFGGAASLVIPRAVIADVVTDGVEATRMISRMVVVMGVVPVIAPTVGGLIAQYGSWRDIFWIAALYGGSCALLIHLLLPETARTRHSARLRIGESLARYVLVWRSRSFRSHALEGGFATFSLFAFLGGAPPVFLNHYNLTPAQFGEVFILNAVGYILGTQANARVAARFGPDRALTDGCLSLFGTVLIMLVLAITDRGGPIPMALAMMGCMGALGFVLPGAAVGSVLRNNRHAGAASALYGTTVFFVGAVSTALVGWIGSERPLAMVLLMLLGAALAFAFDRQRPRPR</sequence>
<dbReference type="PANTHER" id="PTHR23502">
    <property type="entry name" value="MAJOR FACILITATOR SUPERFAMILY"/>
    <property type="match status" value="1"/>
</dbReference>
<dbReference type="InterPro" id="IPR036259">
    <property type="entry name" value="MFS_trans_sf"/>
</dbReference>
<evidence type="ECO:0000256" key="1">
    <source>
        <dbReference type="ARBA" id="ARBA00004651"/>
    </source>
</evidence>
<feature type="transmembrane region" description="Helical" evidence="8">
    <location>
        <begin position="116"/>
        <end position="138"/>
    </location>
</feature>
<feature type="transmembrane region" description="Helical" evidence="8">
    <location>
        <begin position="296"/>
        <end position="313"/>
    </location>
</feature>
<feature type="transmembrane region" description="Helical" evidence="8">
    <location>
        <begin position="382"/>
        <end position="398"/>
    </location>
</feature>
<keyword evidence="3 8" id="KW-0813">Transport</keyword>
<accession>A0ABT1VWI3</accession>
<comment type="subcellular location">
    <subcellularLocation>
        <location evidence="8">Cell inner membrane</location>
        <topology evidence="8">Multi-pass membrane protein</topology>
    </subcellularLocation>
    <subcellularLocation>
        <location evidence="1">Cell membrane</location>
        <topology evidence="1">Multi-pass membrane protein</topology>
    </subcellularLocation>
</comment>
<dbReference type="EMBL" id="JAMZEJ010000004">
    <property type="protein sequence ID" value="MCQ8240708.1"/>
    <property type="molecule type" value="Genomic_DNA"/>
</dbReference>
<keyword evidence="4" id="KW-1003">Cell membrane</keyword>
<dbReference type="Pfam" id="PF07690">
    <property type="entry name" value="MFS_1"/>
    <property type="match status" value="1"/>
</dbReference>
<keyword evidence="6 8" id="KW-1133">Transmembrane helix</keyword>
<feature type="domain" description="Major facilitator superfamily (MFS) profile" evidence="9">
    <location>
        <begin position="21"/>
        <end position="403"/>
    </location>
</feature>
<feature type="transmembrane region" description="Helical" evidence="8">
    <location>
        <begin position="150"/>
        <end position="171"/>
    </location>
</feature>
<evidence type="ECO:0000256" key="2">
    <source>
        <dbReference type="ARBA" id="ARBA00006236"/>
    </source>
</evidence>
<protein>
    <recommendedName>
        <fullName evidence="8">Bcr/CflA family efflux transporter</fullName>
    </recommendedName>
</protein>
<evidence type="ECO:0000256" key="8">
    <source>
        <dbReference type="RuleBase" id="RU365088"/>
    </source>
</evidence>
<evidence type="ECO:0000259" key="9">
    <source>
        <dbReference type="PROSITE" id="PS50850"/>
    </source>
</evidence>
<name>A0ABT1VWI3_9PROT</name>
<evidence type="ECO:0000313" key="10">
    <source>
        <dbReference type="EMBL" id="MCQ8240708.1"/>
    </source>
</evidence>